<feature type="compositionally biased region" description="Polar residues" evidence="1">
    <location>
        <begin position="20"/>
        <end position="32"/>
    </location>
</feature>
<gene>
    <name evidence="2" type="ORF">NPIL_425611</name>
</gene>
<dbReference type="AlphaFoldDB" id="A0A8X6Q9Q4"/>
<reference evidence="2" key="1">
    <citation type="submission" date="2020-08" db="EMBL/GenBank/DDBJ databases">
        <title>Multicomponent nature underlies the extraordinary mechanical properties of spider dragline silk.</title>
        <authorList>
            <person name="Kono N."/>
            <person name="Nakamura H."/>
            <person name="Mori M."/>
            <person name="Yoshida Y."/>
            <person name="Ohtoshi R."/>
            <person name="Malay A.D."/>
            <person name="Moran D.A.P."/>
            <person name="Tomita M."/>
            <person name="Numata K."/>
            <person name="Arakawa K."/>
        </authorList>
    </citation>
    <scope>NUCLEOTIDE SEQUENCE</scope>
</reference>
<name>A0A8X6Q9Q4_NEPPI</name>
<organism evidence="2 3">
    <name type="scientific">Nephila pilipes</name>
    <name type="common">Giant wood spider</name>
    <name type="synonym">Nephila maculata</name>
    <dbReference type="NCBI Taxonomy" id="299642"/>
    <lineage>
        <taxon>Eukaryota</taxon>
        <taxon>Metazoa</taxon>
        <taxon>Ecdysozoa</taxon>
        <taxon>Arthropoda</taxon>
        <taxon>Chelicerata</taxon>
        <taxon>Arachnida</taxon>
        <taxon>Araneae</taxon>
        <taxon>Araneomorphae</taxon>
        <taxon>Entelegynae</taxon>
        <taxon>Araneoidea</taxon>
        <taxon>Nephilidae</taxon>
        <taxon>Nephila</taxon>
    </lineage>
</organism>
<feature type="compositionally biased region" description="Polar residues" evidence="1">
    <location>
        <begin position="44"/>
        <end position="60"/>
    </location>
</feature>
<evidence type="ECO:0000256" key="1">
    <source>
        <dbReference type="SAM" id="MobiDB-lite"/>
    </source>
</evidence>
<protein>
    <submittedName>
        <fullName evidence="2">Uncharacterized protein</fullName>
    </submittedName>
</protein>
<evidence type="ECO:0000313" key="3">
    <source>
        <dbReference type="Proteomes" id="UP000887013"/>
    </source>
</evidence>
<keyword evidence="3" id="KW-1185">Reference proteome</keyword>
<dbReference type="EMBL" id="BMAW01028313">
    <property type="protein sequence ID" value="GFU06846.1"/>
    <property type="molecule type" value="Genomic_DNA"/>
</dbReference>
<comment type="caution">
    <text evidence="2">The sequence shown here is derived from an EMBL/GenBank/DDBJ whole genome shotgun (WGS) entry which is preliminary data.</text>
</comment>
<sequence length="175" mass="19748">MYGLTGSPLMIVQKKLENQQTTKKVAQVSKASTNRKFHPKQRVQQRPNNKAISSSPNGTEKQLELKNDWQLLSGVPSCRRAPGVIKSTCNPAVQKDDVLSSTLNLSLTKLRKSSKYATLYINREETETSYRNSIGVPLPVVQLRKRNRPLKVTLAQHVTKKHMCCFKNRSSCPEN</sequence>
<evidence type="ECO:0000313" key="2">
    <source>
        <dbReference type="EMBL" id="GFU06846.1"/>
    </source>
</evidence>
<feature type="region of interest" description="Disordered" evidence="1">
    <location>
        <begin position="20"/>
        <end position="60"/>
    </location>
</feature>
<feature type="compositionally biased region" description="Basic residues" evidence="1">
    <location>
        <begin position="33"/>
        <end position="43"/>
    </location>
</feature>
<dbReference type="Proteomes" id="UP000887013">
    <property type="component" value="Unassembled WGS sequence"/>
</dbReference>
<proteinExistence type="predicted"/>
<accession>A0A8X6Q9Q4</accession>